<accession>A0A7Y9Z9W6</accession>
<dbReference type="Gene3D" id="1.10.260.40">
    <property type="entry name" value="lambda repressor-like DNA-binding domains"/>
    <property type="match status" value="1"/>
</dbReference>
<dbReference type="GO" id="GO:0003677">
    <property type="term" value="F:DNA binding"/>
    <property type="evidence" value="ECO:0007669"/>
    <property type="project" value="InterPro"/>
</dbReference>
<evidence type="ECO:0000313" key="3">
    <source>
        <dbReference type="Proteomes" id="UP000547973"/>
    </source>
</evidence>
<dbReference type="InterPro" id="IPR001387">
    <property type="entry name" value="Cro/C1-type_HTH"/>
</dbReference>
<dbReference type="SMART" id="SM00530">
    <property type="entry name" value="HTH_XRE"/>
    <property type="match status" value="1"/>
</dbReference>
<proteinExistence type="predicted"/>
<feature type="domain" description="HTH cro/C1-type" evidence="1">
    <location>
        <begin position="120"/>
        <end position="160"/>
    </location>
</feature>
<dbReference type="Pfam" id="PF13443">
    <property type="entry name" value="HTH_26"/>
    <property type="match status" value="1"/>
</dbReference>
<sequence length="167" mass="17930">MSISADKMKDAPAWATRYETTDDESGGWFARDLTKPTTIATATGSQTGRAQLILDSGNVYVVDNATDQQWSNPGQMRMLAAHLLNAADAWDELRTAALNTGFVENLNRCMTAADVDVAGLADRTEIPVARLEAILSGKAEVGMAELVMFAEALDVSPSELLPTPRDV</sequence>
<comment type="caution">
    <text evidence="2">The sequence shown here is derived from an EMBL/GenBank/DDBJ whole genome shotgun (WGS) entry which is preliminary data.</text>
</comment>
<reference evidence="2 3" key="1">
    <citation type="submission" date="2020-07" db="EMBL/GenBank/DDBJ databases">
        <title>Sequencing the genomes of 1000 actinobacteria strains.</title>
        <authorList>
            <person name="Klenk H.-P."/>
        </authorList>
    </citation>
    <scope>NUCLEOTIDE SEQUENCE [LARGE SCALE GENOMIC DNA]</scope>
    <source>
        <strain evidence="2 3">DSM 19970</strain>
    </source>
</reference>
<gene>
    <name evidence="2" type="ORF">BKA03_001616</name>
</gene>
<name>A0A7Y9Z9W6_9MICO</name>
<dbReference type="PROSITE" id="PS50943">
    <property type="entry name" value="HTH_CROC1"/>
    <property type="match status" value="1"/>
</dbReference>
<dbReference type="AlphaFoldDB" id="A0A7Y9Z9W6"/>
<dbReference type="Proteomes" id="UP000547973">
    <property type="component" value="Unassembled WGS sequence"/>
</dbReference>
<dbReference type="InterPro" id="IPR010982">
    <property type="entry name" value="Lambda_DNA-bd_dom_sf"/>
</dbReference>
<dbReference type="RefSeq" id="WP_179397882.1">
    <property type="nucleotide sequence ID" value="NZ_JACBZO010000001.1"/>
</dbReference>
<evidence type="ECO:0000313" key="2">
    <source>
        <dbReference type="EMBL" id="NYI41497.1"/>
    </source>
</evidence>
<organism evidence="2 3">
    <name type="scientific">Demequina lutea</name>
    <dbReference type="NCBI Taxonomy" id="431489"/>
    <lineage>
        <taxon>Bacteria</taxon>
        <taxon>Bacillati</taxon>
        <taxon>Actinomycetota</taxon>
        <taxon>Actinomycetes</taxon>
        <taxon>Micrococcales</taxon>
        <taxon>Demequinaceae</taxon>
        <taxon>Demequina</taxon>
    </lineage>
</organism>
<dbReference type="SUPFAM" id="SSF47413">
    <property type="entry name" value="lambda repressor-like DNA-binding domains"/>
    <property type="match status" value="1"/>
</dbReference>
<keyword evidence="3" id="KW-1185">Reference proteome</keyword>
<evidence type="ECO:0000259" key="1">
    <source>
        <dbReference type="PROSITE" id="PS50943"/>
    </source>
</evidence>
<protein>
    <recommendedName>
        <fullName evidence="1">HTH cro/C1-type domain-containing protein</fullName>
    </recommendedName>
</protein>
<dbReference type="EMBL" id="JACBZO010000001">
    <property type="protein sequence ID" value="NYI41497.1"/>
    <property type="molecule type" value="Genomic_DNA"/>
</dbReference>
<dbReference type="CDD" id="cd00093">
    <property type="entry name" value="HTH_XRE"/>
    <property type="match status" value="1"/>
</dbReference>